<proteinExistence type="predicted"/>
<feature type="compositionally biased region" description="Basic and acidic residues" evidence="1">
    <location>
        <begin position="23"/>
        <end position="36"/>
    </location>
</feature>
<feature type="non-terminal residue" evidence="2">
    <location>
        <position position="102"/>
    </location>
</feature>
<reference evidence="2" key="1">
    <citation type="submission" date="2020-02" db="EMBL/GenBank/DDBJ databases">
        <authorList>
            <person name="Meier V. D."/>
        </authorList>
    </citation>
    <scope>NUCLEOTIDE SEQUENCE</scope>
    <source>
        <strain evidence="2">AVDCRST_MAG61</strain>
    </source>
</reference>
<feature type="compositionally biased region" description="Low complexity" evidence="1">
    <location>
        <begin position="41"/>
        <end position="50"/>
    </location>
</feature>
<sequence>ADPGQPGDQHRPPGTAEHRQRRQPGDDRTGAGEQHDIGTLPGHCGQQRRQGQGRHGQGLPGRGPAGRSDLPGRGHRGVAQQHLLAGPARGQPADRGQAPLEV</sequence>
<accession>A0A6J4K0A6</accession>
<feature type="compositionally biased region" description="Gly residues" evidence="1">
    <location>
        <begin position="53"/>
        <end position="64"/>
    </location>
</feature>
<feature type="region of interest" description="Disordered" evidence="1">
    <location>
        <begin position="1"/>
        <end position="102"/>
    </location>
</feature>
<evidence type="ECO:0000313" key="2">
    <source>
        <dbReference type="EMBL" id="CAA9291924.1"/>
    </source>
</evidence>
<name>A0A6J4K0A6_9ACTN</name>
<organism evidence="2">
    <name type="scientific">uncultured Friedmanniella sp</name>
    <dbReference type="NCBI Taxonomy" id="335381"/>
    <lineage>
        <taxon>Bacteria</taxon>
        <taxon>Bacillati</taxon>
        <taxon>Actinomycetota</taxon>
        <taxon>Actinomycetes</taxon>
        <taxon>Propionibacteriales</taxon>
        <taxon>Nocardioidaceae</taxon>
        <taxon>Friedmanniella</taxon>
        <taxon>environmental samples</taxon>
    </lineage>
</organism>
<protein>
    <submittedName>
        <fullName evidence="2">Uncharacterized protein</fullName>
    </submittedName>
</protein>
<dbReference type="EMBL" id="CADCTT010000036">
    <property type="protein sequence ID" value="CAA9291924.1"/>
    <property type="molecule type" value="Genomic_DNA"/>
</dbReference>
<gene>
    <name evidence="2" type="ORF">AVDCRST_MAG61-249</name>
</gene>
<dbReference type="AlphaFoldDB" id="A0A6J4K0A6"/>
<evidence type="ECO:0000256" key="1">
    <source>
        <dbReference type="SAM" id="MobiDB-lite"/>
    </source>
</evidence>
<feature type="non-terminal residue" evidence="2">
    <location>
        <position position="1"/>
    </location>
</feature>